<dbReference type="Proteomes" id="UP001156703">
    <property type="component" value="Unassembled WGS sequence"/>
</dbReference>
<dbReference type="PRINTS" id="PR00455">
    <property type="entry name" value="HTHTETR"/>
</dbReference>
<feature type="DNA-binding region" description="H-T-H motif" evidence="4">
    <location>
        <begin position="51"/>
        <end position="70"/>
    </location>
</feature>
<evidence type="ECO:0000256" key="4">
    <source>
        <dbReference type="PROSITE-ProRule" id="PRU00335"/>
    </source>
</evidence>
<dbReference type="InterPro" id="IPR011075">
    <property type="entry name" value="TetR_C"/>
</dbReference>
<dbReference type="PROSITE" id="PS01081">
    <property type="entry name" value="HTH_TETR_1"/>
    <property type="match status" value="1"/>
</dbReference>
<dbReference type="Gene3D" id="1.10.10.60">
    <property type="entry name" value="Homeodomain-like"/>
    <property type="match status" value="1"/>
</dbReference>
<dbReference type="SUPFAM" id="SSF46689">
    <property type="entry name" value="Homeodomain-like"/>
    <property type="match status" value="1"/>
</dbReference>
<keyword evidence="7" id="KW-1185">Reference proteome</keyword>
<accession>A0ABQ5Z9I2</accession>
<keyword evidence="1" id="KW-0805">Transcription regulation</keyword>
<evidence type="ECO:0000256" key="3">
    <source>
        <dbReference type="ARBA" id="ARBA00023163"/>
    </source>
</evidence>
<reference evidence="7" key="1">
    <citation type="journal article" date="2019" name="Int. J. Syst. Evol. Microbiol.">
        <title>The Global Catalogue of Microorganisms (GCM) 10K type strain sequencing project: providing services to taxonomists for standard genome sequencing and annotation.</title>
        <authorList>
            <consortium name="The Broad Institute Genomics Platform"/>
            <consortium name="The Broad Institute Genome Sequencing Center for Infectious Disease"/>
            <person name="Wu L."/>
            <person name="Ma J."/>
        </authorList>
    </citation>
    <scope>NUCLEOTIDE SEQUENCE [LARGE SCALE GENOMIC DNA]</scope>
    <source>
        <strain evidence="7">NBRC 102146</strain>
    </source>
</reference>
<dbReference type="EMBL" id="BSOO01000022">
    <property type="protein sequence ID" value="GLR48267.1"/>
    <property type="molecule type" value="Genomic_DNA"/>
</dbReference>
<dbReference type="InterPro" id="IPR001647">
    <property type="entry name" value="HTH_TetR"/>
</dbReference>
<feature type="domain" description="HTH tetR-type" evidence="5">
    <location>
        <begin position="28"/>
        <end position="88"/>
    </location>
</feature>
<evidence type="ECO:0000256" key="1">
    <source>
        <dbReference type="ARBA" id="ARBA00023015"/>
    </source>
</evidence>
<dbReference type="Pfam" id="PF16925">
    <property type="entry name" value="TetR_C_13"/>
    <property type="match status" value="1"/>
</dbReference>
<name>A0ABQ5Z9I2_9SPHN</name>
<evidence type="ECO:0000259" key="5">
    <source>
        <dbReference type="PROSITE" id="PS50977"/>
    </source>
</evidence>
<dbReference type="InterPro" id="IPR023772">
    <property type="entry name" value="DNA-bd_HTH_TetR-type_CS"/>
</dbReference>
<dbReference type="PANTHER" id="PTHR47506:SF1">
    <property type="entry name" value="HTH-TYPE TRANSCRIPTIONAL REGULATOR YJDC"/>
    <property type="match status" value="1"/>
</dbReference>
<comment type="caution">
    <text evidence="6">The sequence shown here is derived from an EMBL/GenBank/DDBJ whole genome shotgun (WGS) entry which is preliminary data.</text>
</comment>
<evidence type="ECO:0000256" key="2">
    <source>
        <dbReference type="ARBA" id="ARBA00023125"/>
    </source>
</evidence>
<dbReference type="SUPFAM" id="SSF48498">
    <property type="entry name" value="Tetracyclin repressor-like, C-terminal domain"/>
    <property type="match status" value="1"/>
</dbReference>
<dbReference type="Pfam" id="PF00440">
    <property type="entry name" value="TetR_N"/>
    <property type="match status" value="1"/>
</dbReference>
<protein>
    <submittedName>
        <fullName evidence="6">TetR family transcriptional regulator</fullName>
    </submittedName>
</protein>
<gene>
    <name evidence="6" type="ORF">GCM10007925_19810</name>
</gene>
<dbReference type="PANTHER" id="PTHR47506">
    <property type="entry name" value="TRANSCRIPTIONAL REGULATORY PROTEIN"/>
    <property type="match status" value="1"/>
</dbReference>
<dbReference type="InterPro" id="IPR036271">
    <property type="entry name" value="Tet_transcr_reg_TetR-rel_C_sf"/>
</dbReference>
<organism evidence="6 7">
    <name type="scientific">Sphingomonas astaxanthinifaciens DSM 22298</name>
    <dbReference type="NCBI Taxonomy" id="1123267"/>
    <lineage>
        <taxon>Bacteria</taxon>
        <taxon>Pseudomonadati</taxon>
        <taxon>Pseudomonadota</taxon>
        <taxon>Alphaproteobacteria</taxon>
        <taxon>Sphingomonadales</taxon>
        <taxon>Sphingomonadaceae</taxon>
        <taxon>Sphingomonas</taxon>
    </lineage>
</organism>
<sequence length="217" mass="23330">MDKPVTATYIPLDMNIPERHLGKGRPREFCVDQALTAALGVFWTKGYEGSSLSDLTEAMGITRPSLYAAFGNKEELFRKALDLYEREKLAYVSEALAAPTSRGVVERLLTGALENLGGSECEPRGCLRVITSMTCGAEAASVREDLHARRASSQAALVARMAKAVADGDFPAGTDPESITNYLLAILQGLSVQANSGASHEQLEDVVRTSLAVWPGR</sequence>
<evidence type="ECO:0000313" key="7">
    <source>
        <dbReference type="Proteomes" id="UP001156703"/>
    </source>
</evidence>
<proteinExistence type="predicted"/>
<keyword evidence="3" id="KW-0804">Transcription</keyword>
<dbReference type="PROSITE" id="PS50977">
    <property type="entry name" value="HTH_TETR_2"/>
    <property type="match status" value="1"/>
</dbReference>
<keyword evidence="2 4" id="KW-0238">DNA-binding</keyword>
<dbReference type="InterPro" id="IPR009057">
    <property type="entry name" value="Homeodomain-like_sf"/>
</dbReference>
<evidence type="ECO:0000313" key="6">
    <source>
        <dbReference type="EMBL" id="GLR48267.1"/>
    </source>
</evidence>
<dbReference type="Gene3D" id="1.10.357.10">
    <property type="entry name" value="Tetracycline Repressor, domain 2"/>
    <property type="match status" value="1"/>
</dbReference>